<keyword evidence="4" id="KW-0804">Transcription</keyword>
<keyword evidence="7" id="KW-1185">Reference proteome</keyword>
<dbReference type="RefSeq" id="WP_092809335.1">
    <property type="nucleotide sequence ID" value="NZ_FMVW01000001.1"/>
</dbReference>
<organism evidence="6 7">
    <name type="scientific">Afifella marina DSM 2698</name>
    <dbReference type="NCBI Taxonomy" id="1120955"/>
    <lineage>
        <taxon>Bacteria</taxon>
        <taxon>Pseudomonadati</taxon>
        <taxon>Pseudomonadota</taxon>
        <taxon>Alphaproteobacteria</taxon>
        <taxon>Hyphomicrobiales</taxon>
        <taxon>Afifellaceae</taxon>
        <taxon>Afifella</taxon>
    </lineage>
</organism>
<dbReference type="GO" id="GO:0043565">
    <property type="term" value="F:sequence-specific DNA binding"/>
    <property type="evidence" value="ECO:0007669"/>
    <property type="project" value="TreeGrafter"/>
</dbReference>
<dbReference type="InterPro" id="IPR036388">
    <property type="entry name" value="WH-like_DNA-bd_sf"/>
</dbReference>
<dbReference type="CDD" id="cd08422">
    <property type="entry name" value="PBP2_CrgA_like"/>
    <property type="match status" value="1"/>
</dbReference>
<accession>A0A1G5MGF7</accession>
<name>A0A1G5MGF7_AFIMA</name>
<dbReference type="SUPFAM" id="SSF46785">
    <property type="entry name" value="Winged helix' DNA-binding domain"/>
    <property type="match status" value="1"/>
</dbReference>
<dbReference type="GO" id="GO:0003700">
    <property type="term" value="F:DNA-binding transcription factor activity"/>
    <property type="evidence" value="ECO:0007669"/>
    <property type="project" value="InterPro"/>
</dbReference>
<evidence type="ECO:0000259" key="5">
    <source>
        <dbReference type="PROSITE" id="PS50931"/>
    </source>
</evidence>
<keyword evidence="3 6" id="KW-0238">DNA-binding</keyword>
<dbReference type="InterPro" id="IPR058163">
    <property type="entry name" value="LysR-type_TF_proteobact-type"/>
</dbReference>
<feature type="domain" description="HTH lysR-type" evidence="5">
    <location>
        <begin position="1"/>
        <end position="59"/>
    </location>
</feature>
<evidence type="ECO:0000256" key="2">
    <source>
        <dbReference type="ARBA" id="ARBA00023015"/>
    </source>
</evidence>
<dbReference type="PANTHER" id="PTHR30537">
    <property type="entry name" value="HTH-TYPE TRANSCRIPTIONAL REGULATOR"/>
    <property type="match status" value="1"/>
</dbReference>
<dbReference type="InterPro" id="IPR005119">
    <property type="entry name" value="LysR_subst-bd"/>
</dbReference>
<dbReference type="Gene3D" id="1.10.10.10">
    <property type="entry name" value="Winged helix-like DNA-binding domain superfamily/Winged helix DNA-binding domain"/>
    <property type="match status" value="1"/>
</dbReference>
<evidence type="ECO:0000313" key="6">
    <source>
        <dbReference type="EMBL" id="SCZ23540.1"/>
    </source>
</evidence>
<dbReference type="PROSITE" id="PS50931">
    <property type="entry name" value="HTH_LYSR"/>
    <property type="match status" value="1"/>
</dbReference>
<evidence type="ECO:0000256" key="3">
    <source>
        <dbReference type="ARBA" id="ARBA00023125"/>
    </source>
</evidence>
<comment type="similarity">
    <text evidence="1">Belongs to the LysR transcriptional regulatory family.</text>
</comment>
<dbReference type="InterPro" id="IPR000847">
    <property type="entry name" value="LysR_HTH_N"/>
</dbReference>
<dbReference type="FunFam" id="1.10.10.10:FF:000001">
    <property type="entry name" value="LysR family transcriptional regulator"/>
    <property type="match status" value="1"/>
</dbReference>
<dbReference type="Pfam" id="PF00126">
    <property type="entry name" value="HTH_1"/>
    <property type="match status" value="1"/>
</dbReference>
<dbReference type="Proteomes" id="UP000199347">
    <property type="component" value="Unassembled WGS sequence"/>
</dbReference>
<dbReference type="Pfam" id="PF03466">
    <property type="entry name" value="LysR_substrate"/>
    <property type="match status" value="1"/>
</dbReference>
<dbReference type="AlphaFoldDB" id="A0A1G5MGF7"/>
<dbReference type="STRING" id="1120955.SAMN03080610_00554"/>
<gene>
    <name evidence="6" type="ORF">SAMN03080610_00554</name>
</gene>
<evidence type="ECO:0000313" key="7">
    <source>
        <dbReference type="Proteomes" id="UP000199347"/>
    </source>
</evidence>
<reference evidence="6 7" key="1">
    <citation type="submission" date="2016-10" db="EMBL/GenBank/DDBJ databases">
        <authorList>
            <person name="de Groot N.N."/>
        </authorList>
    </citation>
    <scope>NUCLEOTIDE SEQUENCE [LARGE SCALE GENOMIC DNA]</scope>
    <source>
        <strain evidence="6 7">DSM 2698</strain>
    </source>
</reference>
<dbReference type="Gene3D" id="3.40.190.290">
    <property type="match status" value="1"/>
</dbReference>
<proteinExistence type="inferred from homology"/>
<dbReference type="PANTHER" id="PTHR30537:SF5">
    <property type="entry name" value="HTH-TYPE TRANSCRIPTIONAL ACTIVATOR TTDR-RELATED"/>
    <property type="match status" value="1"/>
</dbReference>
<protein>
    <submittedName>
        <fullName evidence="6">DNA-binding transcriptional regulator, LysR family</fullName>
    </submittedName>
</protein>
<keyword evidence="2" id="KW-0805">Transcription regulation</keyword>
<evidence type="ECO:0000256" key="1">
    <source>
        <dbReference type="ARBA" id="ARBA00009437"/>
    </source>
</evidence>
<dbReference type="GO" id="GO:0006351">
    <property type="term" value="P:DNA-templated transcription"/>
    <property type="evidence" value="ECO:0007669"/>
    <property type="project" value="TreeGrafter"/>
</dbReference>
<dbReference type="InterPro" id="IPR036390">
    <property type="entry name" value="WH_DNA-bd_sf"/>
</dbReference>
<dbReference type="SUPFAM" id="SSF53850">
    <property type="entry name" value="Periplasmic binding protein-like II"/>
    <property type="match status" value="1"/>
</dbReference>
<evidence type="ECO:0000256" key="4">
    <source>
        <dbReference type="ARBA" id="ARBA00023163"/>
    </source>
</evidence>
<dbReference type="EMBL" id="FMVW01000001">
    <property type="protein sequence ID" value="SCZ23540.1"/>
    <property type="molecule type" value="Genomic_DNA"/>
</dbReference>
<sequence>MDYVDGIRTFVAVVETGSFTAAGERLGISNKLASKYVAALEDRLGRALLYRTTRSVSLTEDGERWLPYARNVLVSLEAADAALDQPANGLSGRLRITSGTTFGELCLADAAQSFIDTYPGMRVDLVLSDEMKDLVAGGFDLAVRISVPRDSSYKMAGIGTITSQIAASPGYLEAHGTPQRPDDLADHQAIFDLNDDPPRRWRFRDGKKEKVVEVAGRLAVNSASATIRQAIAGHGLIRAPDIFLKPHLARGDLVTVLDDFTVRDRVRDRARDRAGERAIHLLTAPSAFRSDKVQAFTSVLRQHLARLRGRA</sequence>